<evidence type="ECO:0000313" key="3">
    <source>
        <dbReference type="Proteomes" id="UP000503349"/>
    </source>
</evidence>
<evidence type="ECO:0000256" key="1">
    <source>
        <dbReference type="SAM" id="MobiDB-lite"/>
    </source>
</evidence>
<dbReference type="EMBL" id="CM015713">
    <property type="protein sequence ID" value="KAF3686262.1"/>
    <property type="molecule type" value="Genomic_DNA"/>
</dbReference>
<dbReference type="PANTHER" id="PTHR35537">
    <property type="entry name" value="DNA DAMAGE-INDUCIBLE APOPTOSIS SUPPRESSOR PROTEIN DDIAS"/>
    <property type="match status" value="1"/>
</dbReference>
<sequence>MSVKRVLVDCAVLSLLDSRVYYPSCKCCFSRIDVEQQDSTRCRCSKCGYSCLRKQVDYRYRLSLRVARDTCIFGVTVFGTCLNPFFGIPASGLKRLVDSSDGPDGASTRSTLLLKSVEHCFIGRHFIFGIKVTGGEGGLWSGGPVANGSCGKDTVQFTASQMILPKATELTGCTVVSYYRILLQKAEAHELGSTDTNKTSRPPATTLLLIPHPSPPSSFNNSTHSTLSLLSQSLQRSQYQNCTLIPTPPWEQSLGLITSSAEQEEGCSTKDSGNENSRWSDNKVECQTLKGCLENHQLEDEAALSPLLSYNSPSFARYPYSPIEKPVVNTPILNNRFSPSQSADKKNLPLTSNLKELSRTELIKTFLAWDDLPFSESLTEFLCEKDEGSDDSAETETHPHVQNRTERARSYPETLSKDRNLATESNSICQSSAQITARQSQLLLDFTNIPPSNNKGERHDLYDRVCTNPVGYVKKSKARSICSHDCNQYKEEVGSLFRSEKQPEGDTYNCSADLFSGSLMISMNTSASSQTETVRTAAEACATLSNETPNAQHFTPRKQTLESNKCLNEDSLISPSTQDLDFVPSSQSTPYVELAVRSRSPASSYSTFSSDSEKLSAFCGNRPKSGRKTPAKITSSVCKVNTFNSNHLSQCAREFAKENFVLSTLSGVRSQRFTPKRKFWKSKKRPNYLLAQQCLRVQRGALNLGSTEETTHERDSSVCDVTACDYGDSEVPPTPAAKTLRTRWTDSSCGSSNSTWEGQQGGGVMCKRTLLHPALTSSRSAVTQTGDSVGSDSDVLDDHIQACDWSRDLFTDSIC</sequence>
<dbReference type="SUPFAM" id="SSF50249">
    <property type="entry name" value="Nucleic acid-binding proteins"/>
    <property type="match status" value="1"/>
</dbReference>
<reference evidence="3" key="2">
    <citation type="submission" date="2019-02" db="EMBL/GenBank/DDBJ databases">
        <title>Opniocepnalus argus Var Kimnra genome.</title>
        <authorList>
            <person name="Zhou C."/>
            <person name="Xiao S."/>
        </authorList>
    </citation>
    <scope>NUCLEOTIDE SEQUENCE [LARGE SCALE GENOMIC DNA]</scope>
</reference>
<dbReference type="GO" id="GO:0005634">
    <property type="term" value="C:nucleus"/>
    <property type="evidence" value="ECO:0007669"/>
    <property type="project" value="TreeGrafter"/>
</dbReference>
<feature type="region of interest" description="Disordered" evidence="1">
    <location>
        <begin position="386"/>
        <end position="413"/>
    </location>
</feature>
<accession>A0A6G1P7Q6</accession>
<dbReference type="AlphaFoldDB" id="A0A6G1P7Q6"/>
<proteinExistence type="predicted"/>
<dbReference type="Proteomes" id="UP000503349">
    <property type="component" value="Chromosome 2"/>
</dbReference>
<dbReference type="Gene3D" id="2.40.50.140">
    <property type="entry name" value="Nucleic acid-binding proteins"/>
    <property type="match status" value="1"/>
</dbReference>
<feature type="compositionally biased region" description="Basic and acidic residues" evidence="1">
    <location>
        <begin position="395"/>
        <end position="413"/>
    </location>
</feature>
<keyword evidence="3" id="KW-1185">Reference proteome</keyword>
<organism evidence="2 3">
    <name type="scientific">Channa argus</name>
    <name type="common">Northern snakehead</name>
    <name type="synonym">Ophicephalus argus</name>
    <dbReference type="NCBI Taxonomy" id="215402"/>
    <lineage>
        <taxon>Eukaryota</taxon>
        <taxon>Metazoa</taxon>
        <taxon>Chordata</taxon>
        <taxon>Craniata</taxon>
        <taxon>Vertebrata</taxon>
        <taxon>Euteleostomi</taxon>
        <taxon>Actinopterygii</taxon>
        <taxon>Neopterygii</taxon>
        <taxon>Teleostei</taxon>
        <taxon>Neoteleostei</taxon>
        <taxon>Acanthomorphata</taxon>
        <taxon>Anabantaria</taxon>
        <taxon>Anabantiformes</taxon>
        <taxon>Channoidei</taxon>
        <taxon>Channidae</taxon>
        <taxon>Channa</taxon>
    </lineage>
</organism>
<gene>
    <name evidence="2" type="ORF">EXN66_Car001934</name>
</gene>
<dbReference type="GO" id="GO:0005737">
    <property type="term" value="C:cytoplasm"/>
    <property type="evidence" value="ECO:0007669"/>
    <property type="project" value="TreeGrafter"/>
</dbReference>
<name>A0A6G1P7Q6_CHAAH</name>
<protein>
    <submittedName>
        <fullName evidence="2">DNA damage-induced apoptosis suppressor protein Nitric oxide-inducible gene protein</fullName>
    </submittedName>
</protein>
<evidence type="ECO:0000313" key="2">
    <source>
        <dbReference type="EMBL" id="KAF3686262.1"/>
    </source>
</evidence>
<dbReference type="PANTHER" id="PTHR35537:SF1">
    <property type="entry name" value="DNA DAMAGE-INDUCED APOPTOSIS SUPPRESSOR PROTEIN"/>
    <property type="match status" value="1"/>
</dbReference>
<reference evidence="2 3" key="1">
    <citation type="submission" date="2019-02" db="EMBL/GenBank/DDBJ databases">
        <title>Opniocepnalus argus genome.</title>
        <authorList>
            <person name="Zhou C."/>
            <person name="Xiao S."/>
        </authorList>
    </citation>
    <scope>NUCLEOTIDE SEQUENCE [LARGE SCALE GENOMIC DNA]</scope>
    <source>
        <strain evidence="2">OARG1902GOOAL</strain>
        <tissue evidence="2">Muscle</tissue>
    </source>
</reference>
<dbReference type="InterPro" id="IPR012340">
    <property type="entry name" value="NA-bd_OB-fold"/>
</dbReference>
<dbReference type="InterPro" id="IPR043522">
    <property type="entry name" value="DDIAS"/>
</dbReference>
<dbReference type="GO" id="GO:1902230">
    <property type="term" value="P:negative regulation of intrinsic apoptotic signaling pathway in response to DNA damage"/>
    <property type="evidence" value="ECO:0007669"/>
    <property type="project" value="InterPro"/>
</dbReference>